<dbReference type="Proteomes" id="UP000322234">
    <property type="component" value="Unassembled WGS sequence"/>
</dbReference>
<accession>A0A6B0RDR6</accession>
<name>A0A6B0RDR6_9CETA</name>
<evidence type="ECO:0000313" key="1">
    <source>
        <dbReference type="EMBL" id="MXQ88105.1"/>
    </source>
</evidence>
<dbReference type="AlphaFoldDB" id="A0A6B0RDR6"/>
<gene>
    <name evidence="1" type="ORF">E5288_WYG017084</name>
</gene>
<protein>
    <submittedName>
        <fullName evidence="1">Uncharacterized protein</fullName>
    </submittedName>
</protein>
<reference evidence="1" key="1">
    <citation type="submission" date="2019-10" db="EMBL/GenBank/DDBJ databases">
        <title>The sequence and de novo assembly of the wild yak genome.</title>
        <authorList>
            <person name="Liu Y."/>
        </authorList>
    </citation>
    <scope>NUCLEOTIDE SEQUENCE [LARGE SCALE GENOMIC DNA]</scope>
    <source>
        <strain evidence="1">WY2019</strain>
    </source>
</reference>
<organism evidence="1 2">
    <name type="scientific">Bos mutus</name>
    <name type="common">wild yak</name>
    <dbReference type="NCBI Taxonomy" id="72004"/>
    <lineage>
        <taxon>Eukaryota</taxon>
        <taxon>Metazoa</taxon>
        <taxon>Chordata</taxon>
        <taxon>Craniata</taxon>
        <taxon>Vertebrata</taxon>
        <taxon>Euteleostomi</taxon>
        <taxon>Mammalia</taxon>
        <taxon>Eutheria</taxon>
        <taxon>Laurasiatheria</taxon>
        <taxon>Artiodactyla</taxon>
        <taxon>Ruminantia</taxon>
        <taxon>Pecora</taxon>
        <taxon>Bovidae</taxon>
        <taxon>Bovinae</taxon>
        <taxon>Bos</taxon>
    </lineage>
</organism>
<keyword evidence="2" id="KW-1185">Reference proteome</keyword>
<sequence length="106" mass="11764">MVKSVPPLKDVTESGTILGRKYDFEYGDKTASSSLVEKFPFADVEGQGAENMESRKRDGALHVVRITHVDTIVASEGLLQEPMEAIRGLNYSYNNDRFLSRPSGLE</sequence>
<evidence type="ECO:0000313" key="2">
    <source>
        <dbReference type="Proteomes" id="UP000322234"/>
    </source>
</evidence>
<proteinExistence type="predicted"/>
<dbReference type="EMBL" id="VBQZ03000044">
    <property type="protein sequence ID" value="MXQ88105.1"/>
    <property type="molecule type" value="Genomic_DNA"/>
</dbReference>
<comment type="caution">
    <text evidence="1">The sequence shown here is derived from an EMBL/GenBank/DDBJ whole genome shotgun (WGS) entry which is preliminary data.</text>
</comment>